<dbReference type="AlphaFoldDB" id="A0A6D2IKB0"/>
<dbReference type="Proteomes" id="UP000467841">
    <property type="component" value="Unassembled WGS sequence"/>
</dbReference>
<proteinExistence type="predicted"/>
<accession>A0A6D2IKB0</accession>
<gene>
    <name evidence="2" type="ORF">MERR_LOCUS15299</name>
</gene>
<keyword evidence="3" id="KW-1185">Reference proteome</keyword>
<reference evidence="2" key="1">
    <citation type="submission" date="2020-01" db="EMBL/GenBank/DDBJ databases">
        <authorList>
            <person name="Mishra B."/>
        </authorList>
    </citation>
    <scope>NUCLEOTIDE SEQUENCE [LARGE SCALE GENOMIC DNA]</scope>
</reference>
<sequence length="136" mass="14792">MFSPSHDGAASPPTSPPPSIVPAGFEEPTPQAINHSMALLLGVPPVDNQTLAAFVAANAAAVTPPTRRVFYPPPLVMYAPPAMLAPPSQYSFANRHRHLITLHRCHIPPVTRGEDMPIPSHILLYKARWLRHVGFL</sequence>
<name>A0A6D2IKB0_9BRAS</name>
<feature type="region of interest" description="Disordered" evidence="1">
    <location>
        <begin position="1"/>
        <end position="25"/>
    </location>
</feature>
<evidence type="ECO:0000256" key="1">
    <source>
        <dbReference type="SAM" id="MobiDB-lite"/>
    </source>
</evidence>
<organism evidence="2 3">
    <name type="scientific">Microthlaspi erraticum</name>
    <dbReference type="NCBI Taxonomy" id="1685480"/>
    <lineage>
        <taxon>Eukaryota</taxon>
        <taxon>Viridiplantae</taxon>
        <taxon>Streptophyta</taxon>
        <taxon>Embryophyta</taxon>
        <taxon>Tracheophyta</taxon>
        <taxon>Spermatophyta</taxon>
        <taxon>Magnoliopsida</taxon>
        <taxon>eudicotyledons</taxon>
        <taxon>Gunneridae</taxon>
        <taxon>Pentapetalae</taxon>
        <taxon>rosids</taxon>
        <taxon>malvids</taxon>
        <taxon>Brassicales</taxon>
        <taxon>Brassicaceae</taxon>
        <taxon>Coluteocarpeae</taxon>
        <taxon>Microthlaspi</taxon>
    </lineage>
</organism>
<evidence type="ECO:0000313" key="3">
    <source>
        <dbReference type="Proteomes" id="UP000467841"/>
    </source>
</evidence>
<protein>
    <submittedName>
        <fullName evidence="2">Uncharacterized protein</fullName>
    </submittedName>
</protein>
<evidence type="ECO:0000313" key="2">
    <source>
        <dbReference type="EMBL" id="CAA7028064.1"/>
    </source>
</evidence>
<dbReference type="EMBL" id="CACVBM020001063">
    <property type="protein sequence ID" value="CAA7028064.1"/>
    <property type="molecule type" value="Genomic_DNA"/>
</dbReference>
<comment type="caution">
    <text evidence="2">The sequence shown here is derived from an EMBL/GenBank/DDBJ whole genome shotgun (WGS) entry which is preliminary data.</text>
</comment>